<protein>
    <recommendedName>
        <fullName evidence="1">Xylose isomerase-like TIM barrel domain-containing protein</fullName>
    </recommendedName>
</protein>
<feature type="domain" description="Xylose isomerase-like TIM barrel" evidence="1">
    <location>
        <begin position="52"/>
        <end position="286"/>
    </location>
</feature>
<evidence type="ECO:0000313" key="3">
    <source>
        <dbReference type="Proteomes" id="UP000192796"/>
    </source>
</evidence>
<dbReference type="STRING" id="1703345.A3860_03260"/>
<dbReference type="InterPro" id="IPR013022">
    <property type="entry name" value="Xyl_isomerase-like_TIM-brl"/>
</dbReference>
<dbReference type="EMBL" id="LVYD01000001">
    <property type="protein sequence ID" value="OQP67382.1"/>
    <property type="molecule type" value="Genomic_DNA"/>
</dbReference>
<dbReference type="RefSeq" id="WP_081145082.1">
    <property type="nucleotide sequence ID" value="NZ_LVYD01000001.1"/>
</dbReference>
<dbReference type="InterPro" id="IPR036237">
    <property type="entry name" value="Xyl_isomerase-like_sf"/>
</dbReference>
<dbReference type="Gene3D" id="3.20.20.150">
    <property type="entry name" value="Divalent-metal-dependent TIM barrel enzymes"/>
    <property type="match status" value="1"/>
</dbReference>
<reference evidence="2 3" key="1">
    <citation type="submission" date="2016-03" db="EMBL/GenBank/DDBJ databases">
        <title>Niastella vici sp. nov., isolated from farmland soil.</title>
        <authorList>
            <person name="Chen L."/>
            <person name="Wang D."/>
            <person name="Yang S."/>
            <person name="Wang G."/>
        </authorList>
    </citation>
    <scope>NUCLEOTIDE SEQUENCE [LARGE SCALE GENOMIC DNA]</scope>
    <source>
        <strain evidence="2 3">DJ57</strain>
    </source>
</reference>
<accession>A0A1V9G9X7</accession>
<dbReference type="SUPFAM" id="SSF51658">
    <property type="entry name" value="Xylose isomerase-like"/>
    <property type="match status" value="1"/>
</dbReference>
<dbReference type="InterPro" id="IPR050312">
    <property type="entry name" value="IolE/XylAMocC-like"/>
</dbReference>
<evidence type="ECO:0000313" key="2">
    <source>
        <dbReference type="EMBL" id="OQP67382.1"/>
    </source>
</evidence>
<comment type="caution">
    <text evidence="2">The sequence shown here is derived from an EMBL/GenBank/DDBJ whole genome shotgun (WGS) entry which is preliminary data.</text>
</comment>
<dbReference type="PANTHER" id="PTHR12110">
    <property type="entry name" value="HYDROXYPYRUVATE ISOMERASE"/>
    <property type="match status" value="1"/>
</dbReference>
<dbReference type="Pfam" id="PF01261">
    <property type="entry name" value="AP_endonuc_2"/>
    <property type="match status" value="1"/>
</dbReference>
<proteinExistence type="predicted"/>
<dbReference type="AlphaFoldDB" id="A0A1V9G9X7"/>
<dbReference type="PANTHER" id="PTHR12110:SF41">
    <property type="entry name" value="INOSOSE DEHYDRATASE"/>
    <property type="match status" value="1"/>
</dbReference>
<gene>
    <name evidence="2" type="ORF">A3860_03260</name>
</gene>
<evidence type="ECO:0000259" key="1">
    <source>
        <dbReference type="Pfam" id="PF01261"/>
    </source>
</evidence>
<dbReference type="OrthoDB" id="9798407at2"/>
<keyword evidence="3" id="KW-1185">Reference proteome</keyword>
<organism evidence="2 3">
    <name type="scientific">Niastella vici</name>
    <dbReference type="NCBI Taxonomy" id="1703345"/>
    <lineage>
        <taxon>Bacteria</taxon>
        <taxon>Pseudomonadati</taxon>
        <taxon>Bacteroidota</taxon>
        <taxon>Chitinophagia</taxon>
        <taxon>Chitinophagales</taxon>
        <taxon>Chitinophagaceae</taxon>
        <taxon>Niastella</taxon>
    </lineage>
</organism>
<dbReference type="Proteomes" id="UP000192796">
    <property type="component" value="Unassembled WGS sequence"/>
</dbReference>
<sequence length="290" mass="32794">MPTRRDFIRQSSLLTAGFLITKKENWFAEPKKIGLQLYTLRNEMGKDAKGTLAKVAAQGYKTVETFGYGNGKWFGMNAAELRATLKSNGLSTPSGHTFPASMFLQSGWEEKWKPAVEDAKAVGQEFIVIPWLEEQYRTSADNYKKIAEGLNKAGEVCKKTGIKLAYHNHDFEFAPVEGKTGFEIYLKETDPKLVFFEMDIYWVSKAGKDPLALFAKYPGRFAMWHVKDMDNTPKKSFTEVGSGVINYKKIFNYAKQSGMKYFFVEQDMCPGAPLDSTAKSIAYLKKNIIK</sequence>
<name>A0A1V9G9X7_9BACT</name>